<feature type="coiled-coil region" evidence="1">
    <location>
        <begin position="281"/>
        <end position="318"/>
    </location>
</feature>
<reference evidence="4 5" key="1">
    <citation type="journal article" date="2014" name="BMC Biol.">
        <title>A comprehensive evaluation of rodent malaria parasite genomes and gene expression.</title>
        <authorList>
            <person name="Otto T.D."/>
            <person name="Bohme U."/>
            <person name="Jackson A.P."/>
            <person name="Hunt M."/>
            <person name="Franke-Fayard B."/>
            <person name="Hoeijmakers W.A."/>
            <person name="Religa A.A."/>
            <person name="Robertson L."/>
            <person name="Sanders M."/>
            <person name="Ogun S.A."/>
            <person name="Cunningham D."/>
            <person name="Erhart A."/>
            <person name="Billker O."/>
            <person name="Khan S.M."/>
            <person name="Stunnenberg H.G."/>
            <person name="Langhorne J."/>
            <person name="Holder A.A."/>
            <person name="Waters A.P."/>
            <person name="Newbold C.I."/>
            <person name="Pain A."/>
            <person name="Berriman M."/>
            <person name="Janse C.J."/>
        </authorList>
    </citation>
    <scope>NUCLEOTIDE SEQUENCE [LARGE SCALE GENOMIC DNA]</scope>
    <source>
        <strain evidence="3 4">17X</strain>
        <strain evidence="2 5">YM</strain>
    </source>
</reference>
<evidence type="ECO:0000313" key="2">
    <source>
        <dbReference type="EMBL" id="CDU20928.1"/>
    </source>
</evidence>
<dbReference type="VEuPathDB" id="PlasmoDB:PYYM_1459900"/>
<dbReference type="EMBL" id="LK934642">
    <property type="protein sequence ID" value="CDU20928.1"/>
    <property type="molecule type" value="Genomic_DNA"/>
</dbReference>
<dbReference type="KEGG" id="pyo:PY17X_1458400"/>
<accession>A0A078KCI7</accession>
<dbReference type="GeneID" id="3789682"/>
<reference evidence="3" key="3">
    <citation type="submission" date="2014-05" db="EMBL/GenBank/DDBJ databases">
        <authorList>
            <person name="Aslett M.A."/>
            <person name="De Silva N."/>
        </authorList>
    </citation>
    <scope>NUCLEOTIDE SEQUENCE</scope>
    <source>
        <strain evidence="3">17X</strain>
    </source>
</reference>
<dbReference type="AlphaFoldDB" id="A0A078KCI7"/>
<dbReference type="EMBL" id="LM993668">
    <property type="protein sequence ID" value="VTZ81894.1"/>
    <property type="molecule type" value="Genomic_DNA"/>
</dbReference>
<gene>
    <name evidence="3" type="ORF">PY17X_1458400</name>
    <name evidence="2" type="ORF">PYYM_1459900</name>
</gene>
<sequence>MSKPKILISQIKNVTDIKKWNLKGIESCKKKIFGYAQGLPGEKNWIKPLVGKSMQNYYFPSKYLHMDFNMKEYLRLQTVRFQKKEIDDSLINLQKCINLIIENKDKIDSFLSNISKEMLIENQSLKDFYFLYSTIFPNNKFKHTLTRDDINDLKLENENFSWFDNINYYNDSIKTQLENINNLDNNVNFCDVEDINISNENKDKDDKKTDLSNYENKNEINIDVNKEMWMNKRIYKNIIFTKTKGNLKFKKIILRDQHEKKKADNENECEEKIYYLDYDVNIGLENKKEKSKKEIEEQEQSKNHLHNLLNENESLRKTFSIRNRFIDPLYLRRRYSFIDKLTKKKIKKEKYKTYRKHFIQHADEKKIWPDNKGLLNKVYPNPFS</sequence>
<dbReference type="OrthoDB" id="329761at2759"/>
<dbReference type="VEuPathDB" id="PlasmoDB:Py17XNL_001401409"/>
<name>A0A078KCI7_PLAYE</name>
<evidence type="ECO:0000313" key="4">
    <source>
        <dbReference type="Proteomes" id="UP000072874"/>
    </source>
</evidence>
<dbReference type="Proteomes" id="UP000072904">
    <property type="component" value="Chromosome 14"/>
</dbReference>
<dbReference type="Proteomes" id="UP000072874">
    <property type="component" value="Chromosome 14"/>
</dbReference>
<evidence type="ECO:0000313" key="5">
    <source>
        <dbReference type="Proteomes" id="UP000072904"/>
    </source>
</evidence>
<evidence type="ECO:0000313" key="3">
    <source>
        <dbReference type="EMBL" id="VTZ81894.1"/>
    </source>
</evidence>
<keyword evidence="1" id="KW-0175">Coiled coil</keyword>
<dbReference type="OMA" id="CINLIIE"/>
<reference evidence="2" key="2">
    <citation type="submission" date="2014-05" db="EMBL/GenBank/DDBJ databases">
        <authorList>
            <person name="Aslett A.Martin."/>
            <person name="De Silva Nishadi"/>
        </authorList>
    </citation>
    <scope>NUCLEOTIDE SEQUENCE</scope>
    <source>
        <strain evidence="2">YM</strain>
    </source>
</reference>
<dbReference type="VEuPathDB" id="PlasmoDB:PY04104"/>
<protein>
    <submittedName>
        <fullName evidence="2">Uncharacterized protein</fullName>
    </submittedName>
</protein>
<proteinExistence type="predicted"/>
<evidence type="ECO:0000256" key="1">
    <source>
        <dbReference type="SAM" id="Coils"/>
    </source>
</evidence>
<dbReference type="RefSeq" id="XP_724357.1">
    <property type="nucleotide sequence ID" value="XM_719264.1"/>
</dbReference>
<reference evidence="3" key="4">
    <citation type="submission" date="2019-05" db="EMBL/GenBank/DDBJ databases">
        <authorList>
            <consortium name="Pathogen Informatics"/>
        </authorList>
    </citation>
    <scope>NUCLEOTIDE SEQUENCE</scope>
    <source>
        <strain evidence="3">17X</strain>
    </source>
</reference>
<organism evidence="2 5">
    <name type="scientific">Plasmodium yoelii</name>
    <dbReference type="NCBI Taxonomy" id="5861"/>
    <lineage>
        <taxon>Eukaryota</taxon>
        <taxon>Sar</taxon>
        <taxon>Alveolata</taxon>
        <taxon>Apicomplexa</taxon>
        <taxon>Aconoidasida</taxon>
        <taxon>Haemosporida</taxon>
        <taxon>Plasmodiidae</taxon>
        <taxon>Plasmodium</taxon>
        <taxon>Plasmodium (Vinckeia)</taxon>
    </lineage>
</organism>
<dbReference type="VEuPathDB" id="PlasmoDB:PY17X_1458400"/>